<organism evidence="4">
    <name type="scientific">Anisakis simplex</name>
    <name type="common">Herring worm</name>
    <dbReference type="NCBI Taxonomy" id="6269"/>
    <lineage>
        <taxon>Eukaryota</taxon>
        <taxon>Metazoa</taxon>
        <taxon>Ecdysozoa</taxon>
        <taxon>Nematoda</taxon>
        <taxon>Chromadorea</taxon>
        <taxon>Rhabditida</taxon>
        <taxon>Spirurina</taxon>
        <taxon>Ascaridomorpha</taxon>
        <taxon>Ascaridoidea</taxon>
        <taxon>Anisakidae</taxon>
        <taxon>Anisakis</taxon>
        <taxon>Anisakis simplex complex</taxon>
    </lineage>
</organism>
<evidence type="ECO:0000313" key="4">
    <source>
        <dbReference type="WBParaSite" id="ASIM_0000992701-mRNA-1"/>
    </source>
</evidence>
<sequence>MLSATNVTNTTADNDQLMRSAHDDAEEKNGQLIASSPPPESITEKCPKTGVESAELDKSVTPGSGDQITRRLRSADRSSSKPSESTESPNKTNTPKEGRTPRRRSAKIRIETSPNENFHRIDAKESSD</sequence>
<feature type="compositionally biased region" description="Basic and acidic residues" evidence="1">
    <location>
        <begin position="117"/>
        <end position="128"/>
    </location>
</feature>
<reference evidence="4" key="1">
    <citation type="submission" date="2017-02" db="UniProtKB">
        <authorList>
            <consortium name="WormBaseParasite"/>
        </authorList>
    </citation>
    <scope>IDENTIFICATION</scope>
</reference>
<feature type="compositionally biased region" description="Low complexity" evidence="1">
    <location>
        <begin position="80"/>
        <end position="89"/>
    </location>
</feature>
<feature type="compositionally biased region" description="Basic and acidic residues" evidence="1">
    <location>
        <begin position="20"/>
        <end position="29"/>
    </location>
</feature>
<evidence type="ECO:0000256" key="1">
    <source>
        <dbReference type="SAM" id="MobiDB-lite"/>
    </source>
</evidence>
<dbReference type="WBParaSite" id="ASIM_0000992701-mRNA-1">
    <property type="protein sequence ID" value="ASIM_0000992701-mRNA-1"/>
    <property type="gene ID" value="ASIM_0000992701"/>
</dbReference>
<proteinExistence type="predicted"/>
<dbReference type="Proteomes" id="UP000267096">
    <property type="component" value="Unassembled WGS sequence"/>
</dbReference>
<protein>
    <submittedName>
        <fullName evidence="2 4">Uncharacterized protein</fullName>
    </submittedName>
</protein>
<evidence type="ECO:0000313" key="2">
    <source>
        <dbReference type="EMBL" id="VDK41137.1"/>
    </source>
</evidence>
<gene>
    <name evidence="2" type="ORF">ASIM_LOCUS9659</name>
</gene>
<evidence type="ECO:0000313" key="3">
    <source>
        <dbReference type="Proteomes" id="UP000267096"/>
    </source>
</evidence>
<feature type="compositionally biased region" description="Low complexity" evidence="1">
    <location>
        <begin position="1"/>
        <end position="15"/>
    </location>
</feature>
<dbReference type="AlphaFoldDB" id="A0A0M3JQH6"/>
<feature type="region of interest" description="Disordered" evidence="1">
    <location>
        <begin position="1"/>
        <end position="128"/>
    </location>
</feature>
<reference evidence="2 3" key="2">
    <citation type="submission" date="2018-11" db="EMBL/GenBank/DDBJ databases">
        <authorList>
            <consortium name="Pathogen Informatics"/>
        </authorList>
    </citation>
    <scope>NUCLEOTIDE SEQUENCE [LARGE SCALE GENOMIC DNA]</scope>
</reference>
<name>A0A0M3JQH6_ANISI</name>
<keyword evidence="3" id="KW-1185">Reference proteome</keyword>
<dbReference type="EMBL" id="UYRR01030381">
    <property type="protein sequence ID" value="VDK41137.1"/>
    <property type="molecule type" value="Genomic_DNA"/>
</dbReference>
<accession>A0A0M3JQH6</accession>